<dbReference type="EMBL" id="HQ336222">
    <property type="protein sequence ID" value="ADO18490.1"/>
    <property type="molecule type" value="Genomic_DNA"/>
</dbReference>
<proteinExistence type="predicted"/>
<reference evidence="7 8" key="3">
    <citation type="submission" date="2014-10" db="EMBL/GenBank/DDBJ databases">
        <title>Pan-genome analysis of Brazilian lineage A amoebal mimiviruses.</title>
        <authorList>
            <person name="Assis F.L."/>
            <person name="Abrahao J.S."/>
            <person name="Kroon E.G."/>
            <person name="Dornas F.P."/>
            <person name="Andrade K.R."/>
            <person name="Borato P.V.M."/>
            <person name="Pilotto M.R."/>
            <person name="Benamar S."/>
            <person name="LaScola B."/>
            <person name="Colson P."/>
        </authorList>
    </citation>
    <scope>NUCLEOTIDE SEQUENCE [LARGE SCALE GENOMIC DNA]</scope>
    <source>
        <strain evidence="4 8">Amazonia</strain>
        <strain evidence="3 7">Oyster</strain>
    </source>
</reference>
<protein>
    <submittedName>
        <fullName evidence="2">Uncharacterized protein R158</fullName>
    </submittedName>
</protein>
<accession>A0A0G2Y579</accession>
<reference evidence="1 5" key="2">
    <citation type="journal article" date="2011" name="Virol. J.">
        <title>Breaking the 1000-gene barrier for Mimivirus using ultra-deep genome and transcriptome sequencing.</title>
        <authorList>
            <person name="Legendre M."/>
            <person name="Santini S."/>
            <person name="Rico A."/>
            <person name="Abergel C."/>
            <person name="Claverie J.M."/>
        </authorList>
    </citation>
    <scope>NUCLEOTIDE SEQUENCE [LARGE SCALE GENOMIC DNA]</scope>
</reference>
<evidence type="ECO:0000313" key="3">
    <source>
        <dbReference type="EMBL" id="AKI78917.1"/>
    </source>
</evidence>
<accession>E3VYT6</accession>
<dbReference type="EMBL" id="JN036606">
    <property type="protein sequence ID" value="AEJ34392.1"/>
    <property type="molecule type" value="Genomic_DNA"/>
</dbReference>
<dbReference type="Proteomes" id="UP000240552">
    <property type="component" value="Segment"/>
</dbReference>
<dbReference type="EMBL" id="KM982403">
    <property type="protein sequence ID" value="AKI80814.1"/>
    <property type="molecule type" value="Genomic_DNA"/>
</dbReference>
<name>A0A0G2Y579_MIMIV</name>
<dbReference type="Proteomes" id="UP000201519">
    <property type="component" value="Segment"/>
</dbReference>
<dbReference type="EMBL" id="KM982401">
    <property type="protein sequence ID" value="AKI78917.1"/>
    <property type="molecule type" value="Genomic_DNA"/>
</dbReference>
<organismHost>
    <name type="scientific">Acanthamoeba polyphaga</name>
    <name type="common">Amoeba</name>
    <dbReference type="NCBI Taxonomy" id="5757"/>
</organismHost>
<dbReference type="GeneID" id="9924758"/>
<dbReference type="Proteomes" id="UP000241474">
    <property type="component" value="Segment"/>
</dbReference>
<dbReference type="Proteomes" id="UP000274448">
    <property type="component" value="Segment"/>
</dbReference>
<dbReference type="RefSeq" id="YP_003986650.1">
    <property type="nucleotide sequence ID" value="NC_014649.1"/>
</dbReference>
<sequence>MDHQSVVYNVYINQLNLYDCDYQKINMIEKFGPTIIVDQHVIVDTMSSIKTDSYKIDALKILLPMFMNPSLDVLLCVIDVISSDSYKIDAIKTLLQYCLEKPVDINIIEKYICCLGGDSYRLDAIIKLHTRLSTMDYSTVEQIIVLVRSDSYRLDVLKKISHKFEKQDAIKTINLIRSDSYKLDYILFVVDTKFLSLDESISLIDLLESNSYKSTYAEKIINTNSTITFNQIVQLTKDLPDTYRLGIADSFIKQLETFDTDNTDIFCQNLGKLTNYASYNQTVERLKIDKTISDKYKPCELTNTMSTSIFNLPVNSHNPLSINFIGNISPNAGTMVYKSIQENNGITTVTIKYSNGSSNIIMIDNNEKKN</sequence>
<evidence type="ECO:0000313" key="7">
    <source>
        <dbReference type="Proteomes" id="UP000241474"/>
    </source>
</evidence>
<dbReference type="KEGG" id="vg:9924758"/>
<evidence type="ECO:0000313" key="8">
    <source>
        <dbReference type="Proteomes" id="UP000274448"/>
    </source>
</evidence>
<organism evidence="1 5">
    <name type="scientific">Acanthamoeba polyphaga mimivirus</name>
    <name type="common">APMV</name>
    <dbReference type="NCBI Taxonomy" id="212035"/>
    <lineage>
        <taxon>Viruses</taxon>
        <taxon>Varidnaviria</taxon>
        <taxon>Bamfordvirae</taxon>
        <taxon>Nucleocytoviricota</taxon>
        <taxon>Megaviricetes</taxon>
        <taxon>Imitervirales</taxon>
        <taxon>Mimiviridae</taxon>
        <taxon>Megamimivirinae</taxon>
        <taxon>Mimivirus</taxon>
        <taxon>Mimivirus bradfordmassiliense</taxon>
    </lineage>
</organism>
<reference evidence="2 6" key="1">
    <citation type="journal article" date="2011" name="Proc. Natl. Acad. Sci. U.S.A.">
        <title>Mimivirus shows dramatic genome reduction after intraamoebal culture.</title>
        <authorList>
            <person name="Boyer M."/>
            <person name="Azza S."/>
            <person name="Barrassi L."/>
            <person name="Klose T."/>
            <person name="Campocasso A."/>
            <person name="Pagnier I."/>
            <person name="Fournous G."/>
            <person name="Borg A."/>
            <person name="Robert C."/>
            <person name="Zhang X."/>
            <person name="Desnues C."/>
            <person name="Henrissat B."/>
            <person name="Rossmann M.G."/>
            <person name="La Scola B."/>
            <person name="Raoult D."/>
        </authorList>
    </citation>
    <scope>NUCLEOTIDE SEQUENCE [LARGE SCALE GENOMIC DNA]</scope>
    <source>
        <strain evidence="2">M4</strain>
    </source>
</reference>
<evidence type="ECO:0000313" key="4">
    <source>
        <dbReference type="EMBL" id="AKI80814.1"/>
    </source>
</evidence>
<evidence type="ECO:0000313" key="6">
    <source>
        <dbReference type="Proteomes" id="UP000240552"/>
    </source>
</evidence>
<keyword evidence="5" id="KW-1185">Reference proteome</keyword>
<evidence type="ECO:0000313" key="5">
    <source>
        <dbReference type="Proteomes" id="UP000201519"/>
    </source>
</evidence>
<evidence type="ECO:0000313" key="2">
    <source>
        <dbReference type="EMBL" id="AEJ34392.1"/>
    </source>
</evidence>
<gene>
    <name evidence="1" type="primary">R158</name>
    <name evidence="2" type="ORF">MIMI_R158</name>
</gene>
<evidence type="ECO:0000313" key="1">
    <source>
        <dbReference type="EMBL" id="ADO18490.1"/>
    </source>
</evidence>
<dbReference type="OrthoDB" id="39255at10239"/>